<dbReference type="EMBL" id="BLXT01001969">
    <property type="protein sequence ID" value="GFN89918.1"/>
    <property type="molecule type" value="Genomic_DNA"/>
</dbReference>
<dbReference type="AlphaFoldDB" id="A0AAV3Z7E0"/>
<proteinExistence type="predicted"/>
<sequence length="171" mass="18550">MGPAPPVVPGSNIQKQAGLPTIGRPSHGDNGSLCTSIDNLWRAREKWRDQRELNCSHPPGAKRESRRCQHFNIEYLFDRSSSGALEPVALPRKIAEALLSLGNPASPADDTTGQVALSSPSASTQSGKSSSNSCQQVRVKFCFRVRVDRSCFGGRPCSITMAGERRREQTA</sequence>
<comment type="caution">
    <text evidence="2">The sequence shown here is derived from an EMBL/GenBank/DDBJ whole genome shotgun (WGS) entry which is preliminary data.</text>
</comment>
<evidence type="ECO:0000313" key="3">
    <source>
        <dbReference type="Proteomes" id="UP000735302"/>
    </source>
</evidence>
<dbReference type="Proteomes" id="UP000735302">
    <property type="component" value="Unassembled WGS sequence"/>
</dbReference>
<keyword evidence="3" id="KW-1185">Reference proteome</keyword>
<accession>A0AAV3Z7E0</accession>
<organism evidence="2 3">
    <name type="scientific">Plakobranchus ocellatus</name>
    <dbReference type="NCBI Taxonomy" id="259542"/>
    <lineage>
        <taxon>Eukaryota</taxon>
        <taxon>Metazoa</taxon>
        <taxon>Spiralia</taxon>
        <taxon>Lophotrochozoa</taxon>
        <taxon>Mollusca</taxon>
        <taxon>Gastropoda</taxon>
        <taxon>Heterobranchia</taxon>
        <taxon>Euthyneura</taxon>
        <taxon>Panpulmonata</taxon>
        <taxon>Sacoglossa</taxon>
        <taxon>Placobranchoidea</taxon>
        <taxon>Plakobranchidae</taxon>
        <taxon>Plakobranchus</taxon>
    </lineage>
</organism>
<name>A0AAV3Z7E0_9GAST</name>
<feature type="compositionally biased region" description="Polar residues" evidence="1">
    <location>
        <begin position="109"/>
        <end position="131"/>
    </location>
</feature>
<protein>
    <submittedName>
        <fullName evidence="2">Uncharacterized protein</fullName>
    </submittedName>
</protein>
<feature type="region of interest" description="Disordered" evidence="1">
    <location>
        <begin position="105"/>
        <end position="131"/>
    </location>
</feature>
<feature type="region of interest" description="Disordered" evidence="1">
    <location>
        <begin position="1"/>
        <end position="31"/>
    </location>
</feature>
<reference evidence="2 3" key="1">
    <citation type="journal article" date="2021" name="Elife">
        <title>Chloroplast acquisition without the gene transfer in kleptoplastic sea slugs, Plakobranchus ocellatus.</title>
        <authorList>
            <person name="Maeda T."/>
            <person name="Takahashi S."/>
            <person name="Yoshida T."/>
            <person name="Shimamura S."/>
            <person name="Takaki Y."/>
            <person name="Nagai Y."/>
            <person name="Toyoda A."/>
            <person name="Suzuki Y."/>
            <person name="Arimoto A."/>
            <person name="Ishii H."/>
            <person name="Satoh N."/>
            <person name="Nishiyama T."/>
            <person name="Hasebe M."/>
            <person name="Maruyama T."/>
            <person name="Minagawa J."/>
            <person name="Obokata J."/>
            <person name="Shigenobu S."/>
        </authorList>
    </citation>
    <scope>NUCLEOTIDE SEQUENCE [LARGE SCALE GENOMIC DNA]</scope>
</reference>
<evidence type="ECO:0000256" key="1">
    <source>
        <dbReference type="SAM" id="MobiDB-lite"/>
    </source>
</evidence>
<evidence type="ECO:0000313" key="2">
    <source>
        <dbReference type="EMBL" id="GFN89918.1"/>
    </source>
</evidence>
<gene>
    <name evidence="2" type="ORF">PoB_001642400</name>
</gene>